<sequence>MEIRVVFLMLLLQIVVSEGLPDCLCTKDFNSMEECVTSYWRAGHQYSTILMFLSAYHGISWTLRQLKYFINKKLRLRRKCTQSPIADVRRAIGFELRGSGRLLGYRSMTRRLQREYKLSVGRHVVREVLKVMDPIGVSQRRRRRLERRTYRCPGPNAAWHIDGYDKLAPYGFHVSGCIDGYSRRIMFLQVAATNHDPSVIANYYLSCVKQMKGCPRLVQTDCGTENVVLASIQGVFCRNASNPYSGPNSHRYGSSPANQRIEAWWSHFRKNNSEWWIDLFKDLVAYGCFEPGNFIHVCCLQFSFMALIQKELNMVASEWNSHRIRKNKMAECPSGVPDELYFLSELSGVPNKKHDVSAMDITWAEQRVTEPPLIANADFRDYLLHVFGHLQMPSNWEEALQLYFYLVRVSQ</sequence>
<dbReference type="Proteomes" id="UP001163046">
    <property type="component" value="Unassembled WGS sequence"/>
</dbReference>
<dbReference type="EMBL" id="MU825405">
    <property type="protein sequence ID" value="KAJ7391686.1"/>
    <property type="molecule type" value="Genomic_DNA"/>
</dbReference>
<dbReference type="AlphaFoldDB" id="A0A9X0A1D3"/>
<reference evidence="3" key="1">
    <citation type="submission" date="2023-01" db="EMBL/GenBank/DDBJ databases">
        <title>Genome assembly of the deep-sea coral Lophelia pertusa.</title>
        <authorList>
            <person name="Herrera S."/>
            <person name="Cordes E."/>
        </authorList>
    </citation>
    <scope>NUCLEOTIDE SEQUENCE</scope>
    <source>
        <strain evidence="3">USNM1676648</strain>
        <tissue evidence="3">Polyp</tissue>
    </source>
</reference>
<dbReference type="PANTHER" id="PTHR46791">
    <property type="entry name" value="EXPRESSED PROTEIN"/>
    <property type="match status" value="1"/>
</dbReference>
<protein>
    <recommendedName>
        <fullName evidence="2">Integrase core domain-containing protein</fullName>
    </recommendedName>
</protein>
<dbReference type="InterPro" id="IPR058913">
    <property type="entry name" value="Integrase_dom_put"/>
</dbReference>
<evidence type="ECO:0000256" key="1">
    <source>
        <dbReference type="SAM" id="SignalP"/>
    </source>
</evidence>
<evidence type="ECO:0000313" key="3">
    <source>
        <dbReference type="EMBL" id="KAJ7391686.1"/>
    </source>
</evidence>
<dbReference type="Pfam" id="PF24764">
    <property type="entry name" value="rva_4"/>
    <property type="match status" value="1"/>
</dbReference>
<evidence type="ECO:0000259" key="2">
    <source>
        <dbReference type="Pfam" id="PF24764"/>
    </source>
</evidence>
<gene>
    <name evidence="3" type="ORF">OS493_017383</name>
</gene>
<evidence type="ECO:0000313" key="4">
    <source>
        <dbReference type="Proteomes" id="UP001163046"/>
    </source>
</evidence>
<feature type="signal peptide" evidence="1">
    <location>
        <begin position="1"/>
        <end position="19"/>
    </location>
</feature>
<comment type="caution">
    <text evidence="3">The sequence shown here is derived from an EMBL/GenBank/DDBJ whole genome shotgun (WGS) entry which is preliminary data.</text>
</comment>
<keyword evidence="4" id="KW-1185">Reference proteome</keyword>
<feature type="chain" id="PRO_5040811522" description="Integrase core domain-containing protein" evidence="1">
    <location>
        <begin position="20"/>
        <end position="411"/>
    </location>
</feature>
<dbReference type="PANTHER" id="PTHR46791:SF13">
    <property type="entry name" value="CLR5 DOMAIN-CONTAINING PROTEIN"/>
    <property type="match status" value="1"/>
</dbReference>
<dbReference type="OrthoDB" id="6119988at2759"/>
<name>A0A9X0A1D3_9CNID</name>
<keyword evidence="1" id="KW-0732">Signal</keyword>
<proteinExistence type="predicted"/>
<accession>A0A9X0A1D3</accession>
<feature type="domain" description="Integrase core" evidence="2">
    <location>
        <begin position="150"/>
        <end position="329"/>
    </location>
</feature>
<organism evidence="3 4">
    <name type="scientific">Desmophyllum pertusum</name>
    <dbReference type="NCBI Taxonomy" id="174260"/>
    <lineage>
        <taxon>Eukaryota</taxon>
        <taxon>Metazoa</taxon>
        <taxon>Cnidaria</taxon>
        <taxon>Anthozoa</taxon>
        <taxon>Hexacorallia</taxon>
        <taxon>Scleractinia</taxon>
        <taxon>Caryophylliina</taxon>
        <taxon>Caryophylliidae</taxon>
        <taxon>Desmophyllum</taxon>
    </lineage>
</organism>